<dbReference type="Proteomes" id="UP000594638">
    <property type="component" value="Unassembled WGS sequence"/>
</dbReference>
<evidence type="ECO:0000313" key="2">
    <source>
        <dbReference type="Proteomes" id="UP000594638"/>
    </source>
</evidence>
<protein>
    <submittedName>
        <fullName evidence="1">Uncharacterized protein</fullName>
    </submittedName>
</protein>
<reference evidence="1 2" key="1">
    <citation type="submission" date="2019-12" db="EMBL/GenBank/DDBJ databases">
        <authorList>
            <person name="Alioto T."/>
            <person name="Alioto T."/>
            <person name="Gomez Garrido J."/>
        </authorList>
    </citation>
    <scope>NUCLEOTIDE SEQUENCE [LARGE SCALE GENOMIC DNA]</scope>
</reference>
<dbReference type="AlphaFoldDB" id="A0A8S0PRP9"/>
<gene>
    <name evidence="1" type="ORF">OLEA9_A031531</name>
</gene>
<proteinExistence type="predicted"/>
<dbReference type="EMBL" id="CACTIH010000215">
    <property type="protein sequence ID" value="CAA2957276.1"/>
    <property type="molecule type" value="Genomic_DNA"/>
</dbReference>
<sequence length="88" mass="9223">MAVRAIMGAVVKVLHDGGLVADEVPLLEDHCLVHCRQFYVEFFVVGGGDSEVVLVDFDAGGGNDGDTSMGITGGGVAQKIVHSYWCLA</sequence>
<organism evidence="1 2">
    <name type="scientific">Olea europaea subsp. europaea</name>
    <dbReference type="NCBI Taxonomy" id="158383"/>
    <lineage>
        <taxon>Eukaryota</taxon>
        <taxon>Viridiplantae</taxon>
        <taxon>Streptophyta</taxon>
        <taxon>Embryophyta</taxon>
        <taxon>Tracheophyta</taxon>
        <taxon>Spermatophyta</taxon>
        <taxon>Magnoliopsida</taxon>
        <taxon>eudicotyledons</taxon>
        <taxon>Gunneridae</taxon>
        <taxon>Pentapetalae</taxon>
        <taxon>asterids</taxon>
        <taxon>lamiids</taxon>
        <taxon>Lamiales</taxon>
        <taxon>Oleaceae</taxon>
        <taxon>Oleeae</taxon>
        <taxon>Olea</taxon>
    </lineage>
</organism>
<dbReference type="Gramene" id="OE9A031531T1">
    <property type="protein sequence ID" value="OE9A031531C1"/>
    <property type="gene ID" value="OE9A031531"/>
</dbReference>
<accession>A0A8S0PRP9</accession>
<evidence type="ECO:0000313" key="1">
    <source>
        <dbReference type="EMBL" id="CAA2957276.1"/>
    </source>
</evidence>
<comment type="caution">
    <text evidence="1">The sequence shown here is derived from an EMBL/GenBank/DDBJ whole genome shotgun (WGS) entry which is preliminary data.</text>
</comment>
<name>A0A8S0PRP9_OLEEU</name>
<keyword evidence="2" id="KW-1185">Reference proteome</keyword>